<dbReference type="AlphaFoldDB" id="A0A2N6NSF1"/>
<dbReference type="Proteomes" id="UP000235728">
    <property type="component" value="Unassembled WGS sequence"/>
</dbReference>
<evidence type="ECO:0000313" key="1">
    <source>
        <dbReference type="EMBL" id="PMB70207.1"/>
    </source>
</evidence>
<organism evidence="1 2">
    <name type="scientific">Beauveria bassiana</name>
    <name type="common">White muscardine disease fungus</name>
    <name type="synonym">Tritirachium shiotae</name>
    <dbReference type="NCBI Taxonomy" id="176275"/>
    <lineage>
        <taxon>Eukaryota</taxon>
        <taxon>Fungi</taxon>
        <taxon>Dikarya</taxon>
        <taxon>Ascomycota</taxon>
        <taxon>Pezizomycotina</taxon>
        <taxon>Sordariomycetes</taxon>
        <taxon>Hypocreomycetidae</taxon>
        <taxon>Hypocreales</taxon>
        <taxon>Cordycipitaceae</taxon>
        <taxon>Beauveria</taxon>
    </lineage>
</organism>
<dbReference type="EMBL" id="MRVG01000004">
    <property type="protein sequence ID" value="PMB70207.1"/>
    <property type="molecule type" value="Genomic_DNA"/>
</dbReference>
<reference evidence="1 2" key="1">
    <citation type="journal article" date="2016" name="Appl. Microbiol. Biotechnol.">
        <title>Characterization of T-DNA insertion mutants with decreased virulence in the entomopathogenic fungus Beauveria bassiana JEF-007.</title>
        <authorList>
            <person name="Kim S."/>
            <person name="Lee S.J."/>
            <person name="Nai Y.S."/>
            <person name="Yu J.S."/>
            <person name="Lee M.R."/>
            <person name="Yang Y.T."/>
            <person name="Kim J.S."/>
        </authorList>
    </citation>
    <scope>NUCLEOTIDE SEQUENCE [LARGE SCALE GENOMIC DNA]</scope>
    <source>
        <strain evidence="1 2">JEF-007</strain>
    </source>
</reference>
<protein>
    <submittedName>
        <fullName evidence="1">Uncharacterized protein</fullName>
    </submittedName>
</protein>
<evidence type="ECO:0000313" key="2">
    <source>
        <dbReference type="Proteomes" id="UP000235728"/>
    </source>
</evidence>
<proteinExistence type="predicted"/>
<sequence length="159" mass="18371">MGLFLEHEELTETVEEKLNTVYDGKASVNPWEQTDLRHLPVACFVETSATQPEQDSVAEWGSDMDRQVTAVHHRLSNFLDAKYSDLNNPLEDASGTDFHDEWTEAHRKDMRHQMQLGSERPLDDSDELWERPLIPALPQTRVRGHDLVFVLCLRPRQAH</sequence>
<comment type="caution">
    <text evidence="1">The sequence shown here is derived from an EMBL/GenBank/DDBJ whole genome shotgun (WGS) entry which is preliminary data.</text>
</comment>
<gene>
    <name evidence="1" type="ORF">BM221_004858</name>
</gene>
<name>A0A2N6NSF1_BEABA</name>
<accession>A0A2N6NSF1</accession>